<dbReference type="InterPro" id="IPR000120">
    <property type="entry name" value="Amidase"/>
</dbReference>
<dbReference type="SUPFAM" id="SSF75304">
    <property type="entry name" value="Amidase signature (AS) enzymes"/>
    <property type="match status" value="1"/>
</dbReference>
<feature type="transmembrane region" description="Helical" evidence="2">
    <location>
        <begin position="12"/>
        <end position="34"/>
    </location>
</feature>
<keyword evidence="2" id="KW-0812">Transmembrane</keyword>
<evidence type="ECO:0000256" key="2">
    <source>
        <dbReference type="SAM" id="Phobius"/>
    </source>
</evidence>
<dbReference type="Pfam" id="PF01425">
    <property type="entry name" value="Amidase"/>
    <property type="match status" value="1"/>
</dbReference>
<dbReference type="Proteomes" id="UP000257323">
    <property type="component" value="Unassembled WGS sequence"/>
</dbReference>
<proteinExistence type="predicted"/>
<dbReference type="EMBL" id="QUAH01000003">
    <property type="protein sequence ID" value="RFT16408.1"/>
    <property type="molecule type" value="Genomic_DNA"/>
</dbReference>
<organism evidence="4 5">
    <name type="scientific">Candidatus Saccharicenans subterraneus</name>
    <dbReference type="NCBI Taxonomy" id="2508984"/>
    <lineage>
        <taxon>Bacteria</taxon>
        <taxon>Candidatus Aminicenantota</taxon>
        <taxon>Candidatus Aminicenantia</taxon>
        <taxon>Candidatus Aminicenantales</taxon>
        <taxon>Candidatus Saccharicenantaceae</taxon>
        <taxon>Candidatus Saccharicenans</taxon>
    </lineage>
</organism>
<evidence type="ECO:0000313" key="4">
    <source>
        <dbReference type="EMBL" id="RFT16408.1"/>
    </source>
</evidence>
<dbReference type="PANTHER" id="PTHR11895:SF73">
    <property type="entry name" value="AMIDASE FAMILY PROTEIN"/>
    <property type="match status" value="1"/>
</dbReference>
<feature type="coiled-coil region" evidence="1">
    <location>
        <begin position="57"/>
        <end position="84"/>
    </location>
</feature>
<keyword evidence="2" id="KW-0472">Membrane</keyword>
<dbReference type="PROSITE" id="PS51257">
    <property type="entry name" value="PROKAR_LIPOPROTEIN"/>
    <property type="match status" value="1"/>
</dbReference>
<dbReference type="InterPro" id="IPR023631">
    <property type="entry name" value="Amidase_dom"/>
</dbReference>
<protein>
    <submittedName>
        <fullName evidence="4">Glutamyl-tRNA(Gln) amidotransferase subunit A-like protein</fullName>
    </submittedName>
</protein>
<dbReference type="InterPro" id="IPR036928">
    <property type="entry name" value="AS_sf"/>
</dbReference>
<keyword evidence="1" id="KW-0175">Coiled coil</keyword>
<dbReference type="AlphaFoldDB" id="A0A3E2BNW8"/>
<comment type="caution">
    <text evidence="4">The sequence shown here is derived from an EMBL/GenBank/DDBJ whole genome shotgun (WGS) entry which is preliminary data.</text>
</comment>
<evidence type="ECO:0000259" key="3">
    <source>
        <dbReference type="Pfam" id="PF01425"/>
    </source>
</evidence>
<reference evidence="4 5" key="1">
    <citation type="submission" date="2018-08" db="EMBL/GenBank/DDBJ databases">
        <title>Genome analysis of the thermophilic bacterium of the candidate phylum Aminicenantes from deep subsurface aquifer revealed its physiology and ecological role.</title>
        <authorList>
            <person name="Kadnikov V.V."/>
            <person name="Mardanov A.V."/>
            <person name="Beletsky A.V."/>
            <person name="Karnachuk O.V."/>
            <person name="Ravin N.V."/>
        </authorList>
    </citation>
    <scope>NUCLEOTIDE SEQUENCE [LARGE SCALE GENOMIC DNA]</scope>
    <source>
        <strain evidence="4">BY38</strain>
    </source>
</reference>
<dbReference type="Gene3D" id="3.90.1300.10">
    <property type="entry name" value="Amidase signature (AS) domain"/>
    <property type="match status" value="1"/>
</dbReference>
<dbReference type="GO" id="GO:0050567">
    <property type="term" value="F:glutaminyl-tRNA synthase (glutamine-hydrolyzing) activity"/>
    <property type="evidence" value="ECO:0007669"/>
    <property type="project" value="TreeGrafter"/>
</dbReference>
<evidence type="ECO:0000256" key="1">
    <source>
        <dbReference type="SAM" id="Coils"/>
    </source>
</evidence>
<name>A0A3E2BNW8_9BACT</name>
<keyword evidence="2" id="KW-1133">Transmembrane helix</keyword>
<sequence length="575" mass="63698">MKKNLLPGKVNLAALGIIGCIILVLGGAFALYHFKGRVITVQDVSAASKISGLKFNQKEKKMMLEDLETNLKNFQEMREINLENSVAPALIFNPLPSGFDFSRLLEETEFVFEEPGEVSLPENLEDLAFYPVTDLAWLIKHRRIGSEFLTRLYLERLKKYGPKLRCLVTLTEDLALEQAARADRELAAGIYRGPLHGIPYGLKDLFATRGYPTTWGSPIFKEQQLDVNSTVYEKLTEAGAVLVAKLSMGELAWGDVWFGGQTRNPWDPEQGSSGSSAGSASATAAGLVAFAIGTETWGSIVSPSTRCGTSGLRPTFGRVSRYGAMALSWSMDKIGPIARSAEDLALIFKYLIGPDGKDRTVYDLPFSYHSRQELKKIRIGYLKEAFDRARNNKEKYLAVLDVLKSLGLEPVEIKLPSIDPNIISFILNAEAAAAFDELTRTDQDDLMVRQGRNAWPNVFRQARFIPAVEYIQANRIRTLLIEDMARILKDIDVYVTPSAGPNLLLTNLTGHPAVVVPCGFDDSGHPLSISFIGNLFEEGKALRLARAYQQDTGWHLKHPDLSRLEKLEAGSEAVK</sequence>
<dbReference type="PANTHER" id="PTHR11895">
    <property type="entry name" value="TRANSAMIDASE"/>
    <property type="match status" value="1"/>
</dbReference>
<keyword evidence="4" id="KW-0808">Transferase</keyword>
<dbReference type="GO" id="GO:0016740">
    <property type="term" value="F:transferase activity"/>
    <property type="evidence" value="ECO:0007669"/>
    <property type="project" value="UniProtKB-KW"/>
</dbReference>
<feature type="domain" description="Amidase" evidence="3">
    <location>
        <begin position="149"/>
        <end position="500"/>
    </location>
</feature>
<gene>
    <name evidence="4" type="ORF">OP8BY_1586</name>
</gene>
<evidence type="ECO:0000313" key="5">
    <source>
        <dbReference type="Proteomes" id="UP000257323"/>
    </source>
</evidence>
<accession>A0A3E2BNW8</accession>